<sequence>MFRVRIAFSKQDPVRWLSHLDTQKAFERAMRRAAIPLAFSEGFNPHPKIAFASALAVGIVSFGEYVDIDLAAAIDTAEVRERLQKAMPEGFGIHGVKAVPPGTQALMAAVNRAQYRLRVPLQEPLDETAIAAALSRSLAETSWLVEREGKKGVSTKDIRAGLFQLTGSRTDDALILEMLVQTGSEGNVRPEEVLEAVCRYGNLSVDRERVRILRLGLFVAQGERLLTPMDVL</sequence>
<dbReference type="NCBIfam" id="TIGR03936">
    <property type="entry name" value="sam_1_link_chp"/>
    <property type="match status" value="1"/>
</dbReference>
<dbReference type="OrthoDB" id="9780488at2"/>
<gene>
    <name evidence="2" type="ORF">GTO91_10475</name>
</gene>
<reference evidence="2 3" key="1">
    <citation type="submission" date="2020-01" db="EMBL/GenBank/DDBJ databases">
        <title>Whole-genome sequence of Heliobacterium undosum DSM 13378.</title>
        <authorList>
            <person name="Kyndt J.A."/>
            <person name="Meyer T.E."/>
        </authorList>
    </citation>
    <scope>NUCLEOTIDE SEQUENCE [LARGE SCALE GENOMIC DNA]</scope>
    <source>
        <strain evidence="2 3">DSM 13378</strain>
    </source>
</reference>
<evidence type="ECO:0000313" key="2">
    <source>
        <dbReference type="EMBL" id="MZP30132.1"/>
    </source>
</evidence>
<accession>A0A845L0T8</accession>
<protein>
    <submittedName>
        <fullName evidence="2">DUF2344 domain-containing protein</fullName>
    </submittedName>
</protein>
<dbReference type="Proteomes" id="UP000463470">
    <property type="component" value="Unassembled WGS sequence"/>
</dbReference>
<keyword evidence="3" id="KW-1185">Reference proteome</keyword>
<feature type="domain" description="DUF2344" evidence="1">
    <location>
        <begin position="3"/>
        <end position="190"/>
    </location>
</feature>
<dbReference type="EMBL" id="WXEY01000010">
    <property type="protein sequence ID" value="MZP30132.1"/>
    <property type="molecule type" value="Genomic_DNA"/>
</dbReference>
<comment type="caution">
    <text evidence="2">The sequence shown here is derived from an EMBL/GenBank/DDBJ whole genome shotgun (WGS) entry which is preliminary data.</text>
</comment>
<evidence type="ECO:0000259" key="1">
    <source>
        <dbReference type="Pfam" id="PF10105"/>
    </source>
</evidence>
<dbReference type="Pfam" id="PF10105">
    <property type="entry name" value="DUF2344"/>
    <property type="match status" value="1"/>
</dbReference>
<proteinExistence type="predicted"/>
<evidence type="ECO:0000313" key="3">
    <source>
        <dbReference type="Proteomes" id="UP000463470"/>
    </source>
</evidence>
<organism evidence="2 3">
    <name type="scientific">Heliomicrobium undosum</name>
    <dbReference type="NCBI Taxonomy" id="121734"/>
    <lineage>
        <taxon>Bacteria</taxon>
        <taxon>Bacillati</taxon>
        <taxon>Bacillota</taxon>
        <taxon>Clostridia</taxon>
        <taxon>Eubacteriales</taxon>
        <taxon>Heliobacteriaceae</taxon>
        <taxon>Heliomicrobium</taxon>
    </lineage>
</organism>
<dbReference type="AlphaFoldDB" id="A0A845L0T8"/>
<dbReference type="InterPro" id="IPR018768">
    <property type="entry name" value="DUF2344"/>
</dbReference>
<name>A0A845L0T8_9FIRM</name>
<dbReference type="RefSeq" id="WP_161258663.1">
    <property type="nucleotide sequence ID" value="NZ_WXEY01000010.1"/>
</dbReference>